<dbReference type="PANTHER" id="PTHR12136">
    <property type="entry name" value="ENHANCED DISEASE RESISTANCE-RELATED"/>
    <property type="match status" value="1"/>
</dbReference>
<reference evidence="8 9" key="1">
    <citation type="submission" date="2022-01" db="EMBL/GenBank/DDBJ databases">
        <authorList>
            <person name="Xiong W."/>
            <person name="Schranz E."/>
        </authorList>
    </citation>
    <scope>NUCLEOTIDE SEQUENCE [LARGE SCALE GENOMIC DNA]</scope>
</reference>
<dbReference type="PROSITE" id="PS50966">
    <property type="entry name" value="ZF_SWIM"/>
    <property type="match status" value="1"/>
</dbReference>
<feature type="compositionally biased region" description="Polar residues" evidence="5">
    <location>
        <begin position="1027"/>
        <end position="1047"/>
    </location>
</feature>
<dbReference type="InterPro" id="IPR002913">
    <property type="entry name" value="START_lipid-bd_dom"/>
</dbReference>
<keyword evidence="1" id="KW-0479">Metal-binding</keyword>
<dbReference type="PROSITE" id="PS50848">
    <property type="entry name" value="START"/>
    <property type="match status" value="1"/>
</dbReference>
<evidence type="ECO:0008006" key="10">
    <source>
        <dbReference type="Google" id="ProtNLM"/>
    </source>
</evidence>
<feature type="compositionally biased region" description="Acidic residues" evidence="5">
    <location>
        <begin position="1354"/>
        <end position="1364"/>
    </location>
</feature>
<dbReference type="Pfam" id="PF01852">
    <property type="entry name" value="START"/>
    <property type="match status" value="1"/>
</dbReference>
<dbReference type="InterPro" id="IPR009769">
    <property type="entry name" value="EDR2_C"/>
</dbReference>
<dbReference type="InterPro" id="IPR023393">
    <property type="entry name" value="START-like_dom_sf"/>
</dbReference>
<protein>
    <recommendedName>
        <fullName evidence="10">SWIM-type domain-containing protein</fullName>
    </recommendedName>
</protein>
<dbReference type="SUPFAM" id="SSF55961">
    <property type="entry name" value="Bet v1-like"/>
    <property type="match status" value="1"/>
</dbReference>
<feature type="compositionally biased region" description="Acidic residues" evidence="5">
    <location>
        <begin position="1336"/>
        <end position="1347"/>
    </location>
</feature>
<evidence type="ECO:0000256" key="1">
    <source>
        <dbReference type="ARBA" id="ARBA00022723"/>
    </source>
</evidence>
<evidence type="ECO:0000313" key="8">
    <source>
        <dbReference type="EMBL" id="CAH1432770.1"/>
    </source>
</evidence>
<feature type="region of interest" description="Disordered" evidence="5">
    <location>
        <begin position="1"/>
        <end position="28"/>
    </location>
</feature>
<dbReference type="InterPro" id="IPR006564">
    <property type="entry name" value="Znf_PMZ"/>
</dbReference>
<evidence type="ECO:0000256" key="3">
    <source>
        <dbReference type="ARBA" id="ARBA00022833"/>
    </source>
</evidence>
<dbReference type="SMART" id="SM00575">
    <property type="entry name" value="ZnF_PMZ"/>
    <property type="match status" value="1"/>
</dbReference>
<name>A0AAU9N2F6_9ASTR</name>
<dbReference type="Pfam" id="PF07059">
    <property type="entry name" value="EDR2_C"/>
    <property type="match status" value="1"/>
</dbReference>
<dbReference type="PANTHER" id="PTHR12136:SF47">
    <property type="entry name" value="ENHANCED DISEASE RESISTANCE PROTEIN (DUF1336)"/>
    <property type="match status" value="1"/>
</dbReference>
<evidence type="ECO:0000259" key="7">
    <source>
        <dbReference type="PROSITE" id="PS50966"/>
    </source>
</evidence>
<feature type="region of interest" description="Disordered" evidence="5">
    <location>
        <begin position="1025"/>
        <end position="1074"/>
    </location>
</feature>
<evidence type="ECO:0000256" key="2">
    <source>
        <dbReference type="ARBA" id="ARBA00022771"/>
    </source>
</evidence>
<evidence type="ECO:0000259" key="6">
    <source>
        <dbReference type="PROSITE" id="PS50848"/>
    </source>
</evidence>
<comment type="caution">
    <text evidence="8">The sequence shown here is derived from an EMBL/GenBank/DDBJ whole genome shotgun (WGS) entry which is preliminary data.</text>
</comment>
<keyword evidence="3" id="KW-0862">Zinc</keyword>
<organism evidence="8 9">
    <name type="scientific">Lactuca virosa</name>
    <dbReference type="NCBI Taxonomy" id="75947"/>
    <lineage>
        <taxon>Eukaryota</taxon>
        <taxon>Viridiplantae</taxon>
        <taxon>Streptophyta</taxon>
        <taxon>Embryophyta</taxon>
        <taxon>Tracheophyta</taxon>
        <taxon>Spermatophyta</taxon>
        <taxon>Magnoliopsida</taxon>
        <taxon>eudicotyledons</taxon>
        <taxon>Gunneridae</taxon>
        <taxon>Pentapetalae</taxon>
        <taxon>asterids</taxon>
        <taxon>campanulids</taxon>
        <taxon>Asterales</taxon>
        <taxon>Asteraceae</taxon>
        <taxon>Cichorioideae</taxon>
        <taxon>Cichorieae</taxon>
        <taxon>Lactucinae</taxon>
        <taxon>Lactuca</taxon>
    </lineage>
</organism>
<feature type="region of interest" description="Disordered" evidence="5">
    <location>
        <begin position="1260"/>
        <end position="1382"/>
    </location>
</feature>
<feature type="region of interest" description="Disordered" evidence="5">
    <location>
        <begin position="950"/>
        <end position="978"/>
    </location>
</feature>
<feature type="compositionally biased region" description="Acidic residues" evidence="5">
    <location>
        <begin position="1293"/>
        <end position="1308"/>
    </location>
</feature>
<sequence>MESPPSMKKIGQGGGSSESGGSESGAEEKGCSRTRFEYFGWVYHLGTNSIGREFCHLRFLYIRGKYVMMYKRDPHENPGIKPLRRGVAGNTLMVEELGRKKVNDGDLYVLRFYNRLDEEKKGEIACATAGETRKWMEAFDQAKQQAEFELSQSSTRHRLNMENEIDLEGRRPRVRKYAHDLKKLIRIGHGPESLVRRSSNLGRHQRSNEFMEGDAADVIEAHEWRCVRTINGVRLFEDVSDNKSRSKTVLVKAVGVVDASPDTVFEVVLNVDRHRRYEWDALTGDLELVDSLSGHSDVVYGSYDSKCLTSRKLMCYSYRWQSKRDFIFSRQWFRGQDGTYTILQFPAMHKKHPPKSRHQRIKINPSSWEIRNLRASVGSHGDRCLVTHMLEIDSRGWFKWKCGQGSKFENSIPFALLNQVSGLKAYIGASPGLTSESSTTLVASKGSDVSGSISEFEDAEVAEEFYDAIAADSSSSSSSDDEDDENTQLDSKGQRVKLKNVSWAIARLALTAKKAMDGSHELDPNVEPVNLDSSLFHGSMHKGKSESDANCWTSPSGAGFKIRGKTYMKDSTKVAGGDPLLKLIAVDWYKLETSRSKVALHPKSLVQSEAGKKLPFILVVNLQVPSKPNYSLVMYYAADRPVTKGSLLGKFIDGNDAFRDSRFKLIPSIVQGYWMVKRAVGTKACLLGKAVTCNYLRQDNFLEIDVDIGSSSVARSVIGIVLGYVTSLVVDLAILIEGREEKELPEYILGTVVMMDWDSEHEGNTDPFFGLRKPFSGLNEMDFELHGIYMDHEPDEEFITPLDKCKDAFLNVLLSDENIRNSSLTNDVRAQVYHRGDLQSDEDEEEQEQILDCRFWGIIHSQGHVFEARRGCDSYRVDLDDMTCSCRLWDLAGIPCVHANAAINFIHQTPDAYINAYFSKEKFRQCYSTNIEPVNDSNLWAQTEYIKPLPPMSRRMPGRPATKRKRHASEKESKFSTTKVKVARTTRCGNCLEYGHNKRACKNERKQYVPPPPKKTGRPRKHLIPHMSTSPGQPNVSSQPSCYNTVRRSPRKHNTLRMSPRKHQQQAGSKRFMRNSTDVPRKKLCTRRGGGRIGSATIGTQESVVQQVPVVDEGENVMGDNVGQSVVQQVPVVQEVPAIHIQDGHMMQEGESSQASVMEGSDTFGQVGSSIGRKLKSINDEIEQGIDAILEGVNFTNKTKSSPLNGDNEVEDNQFIEFTEGKKDDILPEKIHLGPEEIASMLEAGYSMAEIEAMPGVQVELDDSPPVELDVNDFIDGHHSDDDVGLDGGAEGAGDEVAGDGGLDDDVGLDVGPDHGAGYEGAGDGDEEGPGGGYVDDGDGPEGDGDEEGHGSGDVDDGEENQGDDEGHQVVPMVRRRTRKTSERITKIKLRKGVYNKDGGGSSFVKPINLE</sequence>
<keyword evidence="9" id="KW-1185">Reference proteome</keyword>
<feature type="domain" description="START" evidence="6">
    <location>
        <begin position="224"/>
        <end position="419"/>
    </location>
</feature>
<dbReference type="InterPro" id="IPR045096">
    <property type="entry name" value="EDR2-like"/>
</dbReference>
<keyword evidence="2 4" id="KW-0863">Zinc-finger</keyword>
<feature type="compositionally biased region" description="Basic residues" evidence="5">
    <location>
        <begin position="1048"/>
        <end position="1064"/>
    </location>
</feature>
<dbReference type="GO" id="GO:0008289">
    <property type="term" value="F:lipid binding"/>
    <property type="evidence" value="ECO:0007669"/>
    <property type="project" value="InterPro"/>
</dbReference>
<dbReference type="Gene3D" id="3.30.530.20">
    <property type="match status" value="1"/>
</dbReference>
<dbReference type="EMBL" id="CAKMRJ010003334">
    <property type="protein sequence ID" value="CAH1432770.1"/>
    <property type="molecule type" value="Genomic_DNA"/>
</dbReference>
<feature type="domain" description="SWIM-type" evidence="7">
    <location>
        <begin position="875"/>
        <end position="907"/>
    </location>
</feature>
<accession>A0AAU9N2F6</accession>
<dbReference type="GO" id="GO:0008270">
    <property type="term" value="F:zinc ion binding"/>
    <property type="evidence" value="ECO:0007669"/>
    <property type="project" value="UniProtKB-KW"/>
</dbReference>
<feature type="region of interest" description="Disordered" evidence="5">
    <location>
        <begin position="472"/>
        <end position="492"/>
    </location>
</feature>
<dbReference type="CDD" id="cd00177">
    <property type="entry name" value="START"/>
    <property type="match status" value="1"/>
</dbReference>
<evidence type="ECO:0000256" key="4">
    <source>
        <dbReference type="PROSITE-ProRule" id="PRU00325"/>
    </source>
</evidence>
<proteinExistence type="predicted"/>
<evidence type="ECO:0000313" key="9">
    <source>
        <dbReference type="Proteomes" id="UP001157418"/>
    </source>
</evidence>
<dbReference type="Pfam" id="PF04434">
    <property type="entry name" value="SWIM"/>
    <property type="match status" value="1"/>
</dbReference>
<gene>
    <name evidence="8" type="ORF">LVIROSA_LOCUS19397</name>
</gene>
<feature type="compositionally biased region" description="Acidic residues" evidence="5">
    <location>
        <begin position="1260"/>
        <end position="1273"/>
    </location>
</feature>
<dbReference type="InterPro" id="IPR007527">
    <property type="entry name" value="Znf_SWIM"/>
</dbReference>
<dbReference type="Proteomes" id="UP001157418">
    <property type="component" value="Unassembled WGS sequence"/>
</dbReference>
<evidence type="ECO:0000256" key="5">
    <source>
        <dbReference type="SAM" id="MobiDB-lite"/>
    </source>
</evidence>